<dbReference type="OrthoDB" id="4652505at2759"/>
<comment type="caution">
    <text evidence="1">The sequence shown here is derived from an EMBL/GenBank/DDBJ whole genome shotgun (WGS) entry which is preliminary data.</text>
</comment>
<dbReference type="Proteomes" id="UP000799764">
    <property type="component" value="Unassembled WGS sequence"/>
</dbReference>
<dbReference type="AlphaFoldDB" id="A0A9P4PDQ0"/>
<keyword evidence="2" id="KW-1185">Reference proteome</keyword>
<gene>
    <name evidence="1" type="ORF">P171DRAFT_474389</name>
</gene>
<organism evidence="1 2">
    <name type="scientific">Karstenula rhodostoma CBS 690.94</name>
    <dbReference type="NCBI Taxonomy" id="1392251"/>
    <lineage>
        <taxon>Eukaryota</taxon>
        <taxon>Fungi</taxon>
        <taxon>Dikarya</taxon>
        <taxon>Ascomycota</taxon>
        <taxon>Pezizomycotina</taxon>
        <taxon>Dothideomycetes</taxon>
        <taxon>Pleosporomycetidae</taxon>
        <taxon>Pleosporales</taxon>
        <taxon>Massarineae</taxon>
        <taxon>Didymosphaeriaceae</taxon>
        <taxon>Karstenula</taxon>
    </lineage>
</organism>
<proteinExistence type="predicted"/>
<reference evidence="1" key="1">
    <citation type="journal article" date="2020" name="Stud. Mycol.">
        <title>101 Dothideomycetes genomes: a test case for predicting lifestyles and emergence of pathogens.</title>
        <authorList>
            <person name="Haridas S."/>
            <person name="Albert R."/>
            <person name="Binder M."/>
            <person name="Bloem J."/>
            <person name="Labutti K."/>
            <person name="Salamov A."/>
            <person name="Andreopoulos B."/>
            <person name="Baker S."/>
            <person name="Barry K."/>
            <person name="Bills G."/>
            <person name="Bluhm B."/>
            <person name="Cannon C."/>
            <person name="Castanera R."/>
            <person name="Culley D."/>
            <person name="Daum C."/>
            <person name="Ezra D."/>
            <person name="Gonzalez J."/>
            <person name="Henrissat B."/>
            <person name="Kuo A."/>
            <person name="Liang C."/>
            <person name="Lipzen A."/>
            <person name="Lutzoni F."/>
            <person name="Magnuson J."/>
            <person name="Mondo S."/>
            <person name="Nolan M."/>
            <person name="Ohm R."/>
            <person name="Pangilinan J."/>
            <person name="Park H.-J."/>
            <person name="Ramirez L."/>
            <person name="Alfaro M."/>
            <person name="Sun H."/>
            <person name="Tritt A."/>
            <person name="Yoshinaga Y."/>
            <person name="Zwiers L.-H."/>
            <person name="Turgeon B."/>
            <person name="Goodwin S."/>
            <person name="Spatafora J."/>
            <person name="Crous P."/>
            <person name="Grigoriev I."/>
        </authorList>
    </citation>
    <scope>NUCLEOTIDE SEQUENCE</scope>
    <source>
        <strain evidence="1">CBS 690.94</strain>
    </source>
</reference>
<accession>A0A9P4PDQ0</accession>
<name>A0A9P4PDQ0_9PLEO</name>
<protein>
    <submittedName>
        <fullName evidence="1">Uncharacterized protein</fullName>
    </submittedName>
</protein>
<dbReference type="EMBL" id="MU001503">
    <property type="protein sequence ID" value="KAF2443140.1"/>
    <property type="molecule type" value="Genomic_DNA"/>
</dbReference>
<evidence type="ECO:0000313" key="2">
    <source>
        <dbReference type="Proteomes" id="UP000799764"/>
    </source>
</evidence>
<sequence length="179" mass="19086">MLVAGGWQLHYFSGPGATIERIQLFGGVVDNPEDIVEKTSETQVTFHTRTSGDFDGADIFSGFGLPRMISVTGSLGGYIKVGNVLAGNPYKPQPQFNLALTATADDAQFESKEISITGGVDLFVSAETLPDVDPRNVEGTFTVPARAQKAGDQKSVYFVGRKHVGGKVITSPVFVEFVA</sequence>
<evidence type="ECO:0000313" key="1">
    <source>
        <dbReference type="EMBL" id="KAF2443140.1"/>
    </source>
</evidence>